<keyword evidence="5" id="KW-0560">Oxidoreductase</keyword>
<evidence type="ECO:0000313" key="10">
    <source>
        <dbReference type="Proteomes" id="UP000293398"/>
    </source>
</evidence>
<dbReference type="InterPro" id="IPR015879">
    <property type="entry name" value="Ring_hydroxy_dOase_asu_C_dom"/>
</dbReference>
<sequence length="480" mass="54887">MSKVLIRPGRDWERRPDQHKRAGLLYHENLIGDKLLPPEDMRQPADSGKQPYTITRNRYISQDFHDREVRGLWSHVWQMACREEEIPEIGDISVYEIAGLSFIIVRGEDSTIRAFRNTCKHRGMKLCAYDTSVNEIRCPFHGFTWDLSGKLVDVPMRWDFPDLNEESTRLSEVQVGVWGGFIFINPDTKAPSLLSFLEVLPEHFKGHLEHSQKYITAHWRKVLPCNWKLGIEAFIESYHTLQVHPQFTGFLSDENGQYDVFGRHISRFLLTIGKNTTAISNPLPEQTVVDEFFAANSLGAAPSIPEGTTARAFLAEIMRERYTSLSGQDYSSCSEAELIDSNQYSIFPNMILWRTLIFPAVYRFRPNGNDPHSSIFDLYLLGDIPASGVRPPAAEVQDLGEISFMDALKDYSVLLGETYHQDYQNLALLQEGIAGSPDESLQTAQTQEIRIRHLEKVLDEYLEQYDPESPSSIIKVKQVK</sequence>
<comment type="cofactor">
    <cofactor evidence="1">
        <name>Fe cation</name>
        <dbReference type="ChEBI" id="CHEBI:24875"/>
    </cofactor>
</comment>
<organism evidence="9 10">
    <name type="scientific">Advenella incenata</name>
    <dbReference type="NCBI Taxonomy" id="267800"/>
    <lineage>
        <taxon>Bacteria</taxon>
        <taxon>Pseudomonadati</taxon>
        <taxon>Pseudomonadota</taxon>
        <taxon>Betaproteobacteria</taxon>
        <taxon>Burkholderiales</taxon>
        <taxon>Alcaligenaceae</taxon>
    </lineage>
</organism>
<dbReference type="SUPFAM" id="SSF50022">
    <property type="entry name" value="ISP domain"/>
    <property type="match status" value="1"/>
</dbReference>
<dbReference type="SUPFAM" id="SSF55961">
    <property type="entry name" value="Bet v1-like"/>
    <property type="match status" value="1"/>
</dbReference>
<dbReference type="GO" id="GO:0005506">
    <property type="term" value="F:iron ion binding"/>
    <property type="evidence" value="ECO:0007669"/>
    <property type="project" value="InterPro"/>
</dbReference>
<dbReference type="Gene3D" id="3.90.380.10">
    <property type="entry name" value="Naphthalene 1,2-dioxygenase Alpha Subunit, Chain A, domain 1"/>
    <property type="match status" value="1"/>
</dbReference>
<dbReference type="EMBL" id="SHKO01000002">
    <property type="protein sequence ID" value="RZT94849.1"/>
    <property type="molecule type" value="Genomic_DNA"/>
</dbReference>
<dbReference type="AlphaFoldDB" id="A0A4V6MEI4"/>
<evidence type="ECO:0000256" key="1">
    <source>
        <dbReference type="ARBA" id="ARBA00001962"/>
    </source>
</evidence>
<keyword evidence="10" id="KW-1185">Reference proteome</keyword>
<dbReference type="CDD" id="cd08882">
    <property type="entry name" value="RHO_alpha_C_MupW-like"/>
    <property type="match status" value="1"/>
</dbReference>
<keyword evidence="3" id="KW-0001">2Fe-2S</keyword>
<dbReference type="InterPro" id="IPR036922">
    <property type="entry name" value="Rieske_2Fe-2S_sf"/>
</dbReference>
<reference evidence="9 10" key="1">
    <citation type="submission" date="2019-02" db="EMBL/GenBank/DDBJ databases">
        <title>Genomic Encyclopedia of Type Strains, Phase IV (KMG-IV): sequencing the most valuable type-strain genomes for metagenomic binning, comparative biology and taxonomic classification.</title>
        <authorList>
            <person name="Goeker M."/>
        </authorList>
    </citation>
    <scope>NUCLEOTIDE SEQUENCE [LARGE SCALE GENOMIC DNA]</scope>
    <source>
        <strain evidence="9 10">DSM 23814</strain>
    </source>
</reference>
<dbReference type="InterPro" id="IPR017941">
    <property type="entry name" value="Rieske_2Fe-2S"/>
</dbReference>
<comment type="caution">
    <text evidence="9">The sequence shown here is derived from an EMBL/GenBank/DDBJ whole genome shotgun (WGS) entry which is preliminary data.</text>
</comment>
<dbReference type="InterPro" id="IPR001663">
    <property type="entry name" value="Rng_hydr_dOase-A"/>
</dbReference>
<keyword evidence="6" id="KW-0408">Iron</keyword>
<feature type="domain" description="Rieske" evidence="8">
    <location>
        <begin position="77"/>
        <end position="184"/>
    </location>
</feature>
<dbReference type="GO" id="GO:0016491">
    <property type="term" value="F:oxidoreductase activity"/>
    <property type="evidence" value="ECO:0007669"/>
    <property type="project" value="UniProtKB-KW"/>
</dbReference>
<evidence type="ECO:0000313" key="9">
    <source>
        <dbReference type="EMBL" id="RZT94849.1"/>
    </source>
</evidence>
<keyword evidence="4" id="KW-0479">Metal-binding</keyword>
<evidence type="ECO:0000256" key="2">
    <source>
        <dbReference type="ARBA" id="ARBA00008751"/>
    </source>
</evidence>
<dbReference type="Pfam" id="PF00848">
    <property type="entry name" value="Ring_hydroxyl_A"/>
    <property type="match status" value="1"/>
</dbReference>
<keyword evidence="7" id="KW-0411">Iron-sulfur</keyword>
<dbReference type="PANTHER" id="PTHR43756:SF5">
    <property type="entry name" value="CHOLINE MONOOXYGENASE, CHLOROPLASTIC"/>
    <property type="match status" value="1"/>
</dbReference>
<evidence type="ECO:0000259" key="8">
    <source>
        <dbReference type="PROSITE" id="PS51296"/>
    </source>
</evidence>
<name>A0A4V6MEI4_9BURK</name>
<comment type="similarity">
    <text evidence="2">Belongs to the bacterial ring-hydroxylating dioxygenase alpha subunit family.</text>
</comment>
<dbReference type="OrthoDB" id="9790995at2"/>
<dbReference type="GO" id="GO:0051537">
    <property type="term" value="F:2 iron, 2 sulfur cluster binding"/>
    <property type="evidence" value="ECO:0007669"/>
    <property type="project" value="UniProtKB-KW"/>
</dbReference>
<evidence type="ECO:0000256" key="7">
    <source>
        <dbReference type="ARBA" id="ARBA00023014"/>
    </source>
</evidence>
<protein>
    <submittedName>
        <fullName evidence="9">Rieske-like 2Fe-2S protein</fullName>
    </submittedName>
</protein>
<dbReference type="Gene3D" id="2.102.10.10">
    <property type="entry name" value="Rieske [2Fe-2S] iron-sulphur domain"/>
    <property type="match status" value="1"/>
</dbReference>
<dbReference type="PRINTS" id="PR00090">
    <property type="entry name" value="RNGDIOXGNASE"/>
</dbReference>
<gene>
    <name evidence="9" type="ORF">EV681_3279</name>
</gene>
<dbReference type="PANTHER" id="PTHR43756">
    <property type="entry name" value="CHOLINE MONOOXYGENASE, CHLOROPLASTIC"/>
    <property type="match status" value="1"/>
</dbReference>
<evidence type="ECO:0000256" key="5">
    <source>
        <dbReference type="ARBA" id="ARBA00023002"/>
    </source>
</evidence>
<dbReference type="RefSeq" id="WP_130304553.1">
    <property type="nucleotide sequence ID" value="NZ_SHKO01000002.1"/>
</dbReference>
<evidence type="ECO:0000256" key="3">
    <source>
        <dbReference type="ARBA" id="ARBA00022714"/>
    </source>
</evidence>
<dbReference type="Pfam" id="PF00355">
    <property type="entry name" value="Rieske"/>
    <property type="match status" value="1"/>
</dbReference>
<dbReference type="CDD" id="cd03469">
    <property type="entry name" value="Rieske_RO_Alpha_N"/>
    <property type="match status" value="1"/>
</dbReference>
<evidence type="ECO:0000256" key="6">
    <source>
        <dbReference type="ARBA" id="ARBA00023004"/>
    </source>
</evidence>
<proteinExistence type="inferred from homology"/>
<accession>A0A4V6MEI4</accession>
<dbReference type="Proteomes" id="UP000293398">
    <property type="component" value="Unassembled WGS sequence"/>
</dbReference>
<evidence type="ECO:0000256" key="4">
    <source>
        <dbReference type="ARBA" id="ARBA00022723"/>
    </source>
</evidence>
<dbReference type="PROSITE" id="PS51296">
    <property type="entry name" value="RIESKE"/>
    <property type="match status" value="1"/>
</dbReference>